<evidence type="ECO:0000259" key="3">
    <source>
        <dbReference type="SMART" id="SM01017"/>
    </source>
</evidence>
<gene>
    <name evidence="4" type="primary">ARRH_5</name>
    <name evidence="4" type="ORF">E2C01_025121</name>
</gene>
<evidence type="ECO:0000256" key="2">
    <source>
        <dbReference type="ARBA" id="ARBA00022606"/>
    </source>
</evidence>
<name>A0A5B7ECF1_PORTR</name>
<feature type="domain" description="Arrestin C-terminal-like" evidence="3">
    <location>
        <begin position="201"/>
        <end position="356"/>
    </location>
</feature>
<dbReference type="PRINTS" id="PR00309">
    <property type="entry name" value="ARRESTIN"/>
</dbReference>
<dbReference type="GO" id="GO:0001664">
    <property type="term" value="F:G protein-coupled receptor binding"/>
    <property type="evidence" value="ECO:0007669"/>
    <property type="project" value="TreeGrafter"/>
</dbReference>
<dbReference type="GO" id="GO:0007165">
    <property type="term" value="P:signal transduction"/>
    <property type="evidence" value="ECO:0007669"/>
    <property type="project" value="InterPro"/>
</dbReference>
<dbReference type="OrthoDB" id="6363237at2759"/>
<dbReference type="GO" id="GO:0002031">
    <property type="term" value="P:G protein-coupled receptor internalization"/>
    <property type="evidence" value="ECO:0007669"/>
    <property type="project" value="TreeGrafter"/>
</dbReference>
<dbReference type="InterPro" id="IPR011022">
    <property type="entry name" value="Arrestin_C-like"/>
</dbReference>
<dbReference type="InterPro" id="IPR000698">
    <property type="entry name" value="Arrestin"/>
</dbReference>
<dbReference type="Gene3D" id="2.60.40.840">
    <property type="match status" value="1"/>
</dbReference>
<evidence type="ECO:0000313" key="5">
    <source>
        <dbReference type="Proteomes" id="UP000324222"/>
    </source>
</evidence>
<dbReference type="PANTHER" id="PTHR11792:SF23">
    <property type="entry name" value="PHOSRESTIN-1"/>
    <property type="match status" value="1"/>
</dbReference>
<dbReference type="Proteomes" id="UP000324222">
    <property type="component" value="Unassembled WGS sequence"/>
</dbReference>
<dbReference type="InterPro" id="IPR014753">
    <property type="entry name" value="Arrestin_N"/>
</dbReference>
<comment type="similarity">
    <text evidence="1">Belongs to the arrestin family.</text>
</comment>
<dbReference type="InterPro" id="IPR011021">
    <property type="entry name" value="Arrestin-like_N"/>
</dbReference>
<dbReference type="Pfam" id="PF00339">
    <property type="entry name" value="Arrestin_N"/>
    <property type="match status" value="1"/>
</dbReference>
<keyword evidence="2" id="KW-0716">Sensory transduction</keyword>
<dbReference type="PANTHER" id="PTHR11792">
    <property type="entry name" value="ARRESTIN"/>
    <property type="match status" value="1"/>
</dbReference>
<keyword evidence="5" id="KW-1185">Reference proteome</keyword>
<dbReference type="Gene3D" id="2.60.40.640">
    <property type="match status" value="1"/>
</dbReference>
<accession>A0A5B7ECF1</accession>
<dbReference type="InterPro" id="IPR014752">
    <property type="entry name" value="Arrestin-like_C"/>
</dbReference>
<dbReference type="GO" id="GO:0005737">
    <property type="term" value="C:cytoplasm"/>
    <property type="evidence" value="ECO:0007669"/>
    <property type="project" value="TreeGrafter"/>
</dbReference>
<sequence length="600" mass="65610">MTRFHIYSAYHLLILYSFRNPCGDYIGKVTAYLSRRDFVDHISHTSPVDGVVVVDKEYLKDRKVFARVTVTYRYGREEDEVIGQHFSKELELVKSEVVAAKQEVSDVVECVMSKLGDDARPFCIQLPAHAPASVTLDPEHESSSRKLGVTYELALYVAEHPEESPLRRAAVIFPVRKVQFSPAKSLAQPPVACVTRTFTLPTGKITLELQLQQDLCFHGQPMEAQVKIDNTAKKTVKSLGMQVVQHVEVTMTNTSFSSVVASIETYEGCPVIPNSRFSKTIVLTPLPLRAHGVALEGNSQDEDASLASSTMMSAAAALSDILGIIVSYALRVKLNCGSLGGDLSIELPFKLMHGESTTTKALLQRSQSAVDYNLVIEEYSAMRRGNAALTVQVIIPASRRPTGSGLRFTVATAAAAAAAVHCVGFAVKFDERGTAEVLLKEVRVPSVALEGDMLHLHCDYEDSSSLYTLKWYKDGLEFYRHNPGVLHIPDHSCLDDDVEGVSVDKYLMRYPAGKSLGLHLPITFDLFRGGVISASCVSSLGDTHFRSTNVTLLGRGSLAAAKGTSSAEPLSLSHRPLPRHVSCLDPSRIDLEAPRDPIPK</sequence>
<protein>
    <submittedName>
        <fullName evidence="4">Arrestin</fullName>
    </submittedName>
</protein>
<dbReference type="Pfam" id="PF02752">
    <property type="entry name" value="Arrestin_C"/>
    <property type="match status" value="1"/>
</dbReference>
<dbReference type="InterPro" id="IPR014756">
    <property type="entry name" value="Ig_E-set"/>
</dbReference>
<reference evidence="4 5" key="1">
    <citation type="submission" date="2019-05" db="EMBL/GenBank/DDBJ databases">
        <title>Another draft genome of Portunus trituberculatus and its Hox gene families provides insights of decapod evolution.</title>
        <authorList>
            <person name="Jeong J.-H."/>
            <person name="Song I."/>
            <person name="Kim S."/>
            <person name="Choi T."/>
            <person name="Kim D."/>
            <person name="Ryu S."/>
            <person name="Kim W."/>
        </authorList>
    </citation>
    <scope>NUCLEOTIDE SEQUENCE [LARGE SCALE GENOMIC DNA]</scope>
    <source>
        <tissue evidence="4">Muscle</tissue>
    </source>
</reference>
<evidence type="ECO:0000313" key="4">
    <source>
        <dbReference type="EMBL" id="MPC31821.1"/>
    </source>
</evidence>
<dbReference type="AlphaFoldDB" id="A0A5B7ECF1"/>
<dbReference type="EMBL" id="VSRR010002510">
    <property type="protein sequence ID" value="MPC31821.1"/>
    <property type="molecule type" value="Genomic_DNA"/>
</dbReference>
<dbReference type="SUPFAM" id="SSF81296">
    <property type="entry name" value="E set domains"/>
    <property type="match status" value="2"/>
</dbReference>
<organism evidence="4 5">
    <name type="scientific">Portunus trituberculatus</name>
    <name type="common">Swimming crab</name>
    <name type="synonym">Neptunus trituberculatus</name>
    <dbReference type="NCBI Taxonomy" id="210409"/>
    <lineage>
        <taxon>Eukaryota</taxon>
        <taxon>Metazoa</taxon>
        <taxon>Ecdysozoa</taxon>
        <taxon>Arthropoda</taxon>
        <taxon>Crustacea</taxon>
        <taxon>Multicrustacea</taxon>
        <taxon>Malacostraca</taxon>
        <taxon>Eumalacostraca</taxon>
        <taxon>Eucarida</taxon>
        <taxon>Decapoda</taxon>
        <taxon>Pleocyemata</taxon>
        <taxon>Brachyura</taxon>
        <taxon>Eubrachyura</taxon>
        <taxon>Portunoidea</taxon>
        <taxon>Portunidae</taxon>
        <taxon>Portuninae</taxon>
        <taxon>Portunus</taxon>
    </lineage>
</organism>
<dbReference type="SMART" id="SM01017">
    <property type="entry name" value="Arrestin_C"/>
    <property type="match status" value="1"/>
</dbReference>
<proteinExistence type="inferred from homology"/>
<comment type="caution">
    <text evidence="4">The sequence shown here is derived from an EMBL/GenBank/DDBJ whole genome shotgun (WGS) entry which is preliminary data.</text>
</comment>
<evidence type="ECO:0000256" key="1">
    <source>
        <dbReference type="ARBA" id="ARBA00005298"/>
    </source>
</evidence>